<dbReference type="SUPFAM" id="SSF55486">
    <property type="entry name" value="Metalloproteases ('zincins'), catalytic domain"/>
    <property type="match status" value="1"/>
</dbReference>
<dbReference type="EMBL" id="PJEO01000014">
    <property type="protein sequence ID" value="PKQ46381.1"/>
    <property type="molecule type" value="Genomic_DNA"/>
</dbReference>
<protein>
    <submittedName>
        <fullName evidence="4">Peptidase M1</fullName>
    </submittedName>
</protein>
<dbReference type="SUPFAM" id="SSF63737">
    <property type="entry name" value="Leukotriene A4 hydrolase N-terminal domain"/>
    <property type="match status" value="1"/>
</dbReference>
<evidence type="ECO:0000313" key="4">
    <source>
        <dbReference type="EMBL" id="PKQ46381.1"/>
    </source>
</evidence>
<feature type="domain" description="Aminopeptidase N-like N-terminal" evidence="3">
    <location>
        <begin position="53"/>
        <end position="222"/>
    </location>
</feature>
<gene>
    <name evidence="4" type="ORF">CSW08_04265</name>
</gene>
<dbReference type="GO" id="GO:0070006">
    <property type="term" value="F:metalloaminopeptidase activity"/>
    <property type="evidence" value="ECO:0007669"/>
    <property type="project" value="TreeGrafter"/>
</dbReference>
<feature type="chain" id="PRO_5014625908" evidence="1">
    <location>
        <begin position="23"/>
        <end position="549"/>
    </location>
</feature>
<dbReference type="PANTHER" id="PTHR11533">
    <property type="entry name" value="PROTEASE M1 ZINC METALLOPROTEASE"/>
    <property type="match status" value="1"/>
</dbReference>
<dbReference type="GO" id="GO:0008270">
    <property type="term" value="F:zinc ion binding"/>
    <property type="evidence" value="ECO:0007669"/>
    <property type="project" value="InterPro"/>
</dbReference>
<dbReference type="OrthoDB" id="100605at2"/>
<evidence type="ECO:0000313" key="5">
    <source>
        <dbReference type="Proteomes" id="UP000233435"/>
    </source>
</evidence>
<feature type="signal peptide" evidence="1">
    <location>
        <begin position="1"/>
        <end position="22"/>
    </location>
</feature>
<keyword evidence="1" id="KW-0732">Signal</keyword>
<dbReference type="PANTHER" id="PTHR11533:SF174">
    <property type="entry name" value="PUROMYCIN-SENSITIVE AMINOPEPTIDASE-RELATED"/>
    <property type="match status" value="1"/>
</dbReference>
<evidence type="ECO:0000256" key="1">
    <source>
        <dbReference type="SAM" id="SignalP"/>
    </source>
</evidence>
<comment type="caution">
    <text evidence="4">The sequence shown here is derived from an EMBL/GenBank/DDBJ whole genome shotgun (WGS) entry which is preliminary data.</text>
</comment>
<evidence type="ECO:0000259" key="2">
    <source>
        <dbReference type="Pfam" id="PF01433"/>
    </source>
</evidence>
<dbReference type="GO" id="GO:0016020">
    <property type="term" value="C:membrane"/>
    <property type="evidence" value="ECO:0007669"/>
    <property type="project" value="TreeGrafter"/>
</dbReference>
<dbReference type="InterPro" id="IPR045357">
    <property type="entry name" value="Aminopeptidase_N-like_N"/>
</dbReference>
<dbReference type="InterPro" id="IPR050344">
    <property type="entry name" value="Peptidase_M1_aminopeptidases"/>
</dbReference>
<dbReference type="AlphaFoldDB" id="A0A2N3HN49"/>
<dbReference type="InterPro" id="IPR027268">
    <property type="entry name" value="Peptidase_M4/M1_CTD_sf"/>
</dbReference>
<dbReference type="InterPro" id="IPR042097">
    <property type="entry name" value="Aminopeptidase_N-like_N_sf"/>
</dbReference>
<dbReference type="RefSeq" id="WP_106658657.1">
    <property type="nucleotide sequence ID" value="NZ_PJEO01000014.1"/>
</dbReference>
<dbReference type="Pfam" id="PF01433">
    <property type="entry name" value="Peptidase_M1"/>
    <property type="match status" value="1"/>
</dbReference>
<dbReference type="Pfam" id="PF17900">
    <property type="entry name" value="Peptidase_M1_N"/>
    <property type="match status" value="1"/>
</dbReference>
<feature type="domain" description="Peptidase M1 membrane alanine aminopeptidase" evidence="2">
    <location>
        <begin position="272"/>
        <end position="474"/>
    </location>
</feature>
<dbReference type="Gene3D" id="2.60.40.1730">
    <property type="entry name" value="tricorn interacting facor f3 domain"/>
    <property type="match status" value="1"/>
</dbReference>
<dbReference type="Proteomes" id="UP000233435">
    <property type="component" value="Unassembled WGS sequence"/>
</dbReference>
<dbReference type="GO" id="GO:0005737">
    <property type="term" value="C:cytoplasm"/>
    <property type="evidence" value="ECO:0007669"/>
    <property type="project" value="TreeGrafter"/>
</dbReference>
<reference evidence="4 5" key="1">
    <citation type="submission" date="2017-12" db="EMBL/GenBank/DDBJ databases">
        <title>Confluentibacter flavum sp. nov., isolated from the saline lake.</title>
        <authorList>
            <person name="Yu L."/>
        </authorList>
    </citation>
    <scope>NUCLEOTIDE SEQUENCE [LARGE SCALE GENOMIC DNA]</scope>
    <source>
        <strain evidence="4 5">3B</strain>
    </source>
</reference>
<dbReference type="GO" id="GO:0005615">
    <property type="term" value="C:extracellular space"/>
    <property type="evidence" value="ECO:0007669"/>
    <property type="project" value="TreeGrafter"/>
</dbReference>
<dbReference type="Gene3D" id="1.10.390.10">
    <property type="entry name" value="Neutral Protease Domain 2"/>
    <property type="match status" value="1"/>
</dbReference>
<name>A0A2N3HN49_9FLAO</name>
<dbReference type="GO" id="GO:0043171">
    <property type="term" value="P:peptide catabolic process"/>
    <property type="evidence" value="ECO:0007669"/>
    <property type="project" value="TreeGrafter"/>
</dbReference>
<keyword evidence="5" id="KW-1185">Reference proteome</keyword>
<organism evidence="4 5">
    <name type="scientific">Confluentibacter flavum</name>
    <dbReference type="NCBI Taxonomy" id="1909700"/>
    <lineage>
        <taxon>Bacteria</taxon>
        <taxon>Pseudomonadati</taxon>
        <taxon>Bacteroidota</taxon>
        <taxon>Flavobacteriia</taxon>
        <taxon>Flavobacteriales</taxon>
        <taxon>Flavobacteriaceae</taxon>
        <taxon>Confluentibacter</taxon>
    </lineage>
</organism>
<dbReference type="GO" id="GO:0042277">
    <property type="term" value="F:peptide binding"/>
    <property type="evidence" value="ECO:0007669"/>
    <property type="project" value="TreeGrafter"/>
</dbReference>
<sequence>MTNRLLAILAIVLFSSIATLQAQGLLSEKTNFTKQDTLRGSITPERAWWDLTYYHLEVKVDPDNKFISGKNTIQYKVLEHNTVMQIDLQPPMMITKITQNGKALQVKDEGNAHFITLIDKQNIGEINSLEVSFEGHPKEAINAPWDGGFSWKKDPNGNHFIATSNQGLGASVWWPCKDHMYDEVDSMLISVNVPKDLMDVSNGRLRNVEQFGDTKTYHWIVKSPINNYGVNINIGDYVNFSEKYDGENGILDMDYYVLRDNLEKAKQHFKDAPKMMKAFEHWFGPYPFYKDSFKLVEVPYLGMEHQSSITYGNKYLKGYLGQDRSNTGWGLMFDYIIIHEAGHEWFANNITVKDVADLWIHEGFTCYSESLFLDYHYGKKAASEYVIGLRRGISNDKPLIGPYHVNKEGSSDMYDKGANLLHTLRQLIEDDEKWRQILRGLNRTFYHQTVTTQEIENYISEQSGIDLTEFFNQYLRTTKVPTLEYKFENKALKYRWSNIVDKFDMPVVVKLGEKTQWLFPKAEWKTMLLETENASFEVDPNFYVESKKL</sequence>
<accession>A0A2N3HN49</accession>
<dbReference type="CDD" id="cd09603">
    <property type="entry name" value="M1_APN_like"/>
    <property type="match status" value="1"/>
</dbReference>
<proteinExistence type="predicted"/>
<dbReference type="InterPro" id="IPR014782">
    <property type="entry name" value="Peptidase_M1_dom"/>
</dbReference>
<evidence type="ECO:0000259" key="3">
    <source>
        <dbReference type="Pfam" id="PF17900"/>
    </source>
</evidence>